<keyword evidence="3" id="KW-0808">Transferase</keyword>
<dbReference type="Pfam" id="PF18135">
    <property type="entry name" value="Type_ISP_C"/>
    <property type="match status" value="1"/>
</dbReference>
<evidence type="ECO:0000256" key="4">
    <source>
        <dbReference type="ARBA" id="ARBA00022691"/>
    </source>
</evidence>
<dbReference type="Pfam" id="PF07669">
    <property type="entry name" value="Eco57I"/>
    <property type="match status" value="1"/>
</dbReference>
<evidence type="ECO:0000256" key="3">
    <source>
        <dbReference type="ARBA" id="ARBA00022679"/>
    </source>
</evidence>
<name>A0A948W5L6_UNCEI</name>
<evidence type="ECO:0000259" key="7">
    <source>
        <dbReference type="Pfam" id="PF18135"/>
    </source>
</evidence>
<gene>
    <name evidence="8" type="ORF">KJ970_21195</name>
</gene>
<reference evidence="8" key="1">
    <citation type="submission" date="2021-05" db="EMBL/GenBank/DDBJ databases">
        <title>Energy efficiency and biological interactions define the core microbiome of deep oligotrophic groundwater.</title>
        <authorList>
            <person name="Mehrshad M."/>
            <person name="Lopez-Fernandez M."/>
            <person name="Bell E."/>
            <person name="Bernier-Latmani R."/>
            <person name="Bertilsson S."/>
            <person name="Dopson M."/>
        </authorList>
    </citation>
    <scope>NUCLEOTIDE SEQUENCE</scope>
    <source>
        <strain evidence="8">Modern_marine.mb.64</strain>
    </source>
</reference>
<dbReference type="GO" id="GO:0032259">
    <property type="term" value="P:methylation"/>
    <property type="evidence" value="ECO:0007669"/>
    <property type="project" value="UniProtKB-KW"/>
</dbReference>
<dbReference type="Proteomes" id="UP000777784">
    <property type="component" value="Unassembled WGS sequence"/>
</dbReference>
<dbReference type="EMBL" id="JAHJDP010000121">
    <property type="protein sequence ID" value="MBU2693442.1"/>
    <property type="molecule type" value="Genomic_DNA"/>
</dbReference>
<dbReference type="PRINTS" id="PR00507">
    <property type="entry name" value="N12N6MTFRASE"/>
</dbReference>
<evidence type="ECO:0000256" key="2">
    <source>
        <dbReference type="ARBA" id="ARBA00022603"/>
    </source>
</evidence>
<dbReference type="EC" id="2.1.1.72" evidence="1"/>
<dbReference type="PANTHER" id="PTHR33841">
    <property type="entry name" value="DNA METHYLTRANSFERASE YEEA-RELATED"/>
    <property type="match status" value="1"/>
</dbReference>
<accession>A0A948W5L6</accession>
<protein>
    <recommendedName>
        <fullName evidence="1">site-specific DNA-methyltransferase (adenine-specific)</fullName>
        <ecNumber evidence="1">2.1.1.72</ecNumber>
    </recommendedName>
</protein>
<evidence type="ECO:0000313" key="8">
    <source>
        <dbReference type="EMBL" id="MBU2693442.1"/>
    </source>
</evidence>
<evidence type="ECO:0000313" key="9">
    <source>
        <dbReference type="Proteomes" id="UP000777784"/>
    </source>
</evidence>
<dbReference type="InterPro" id="IPR050953">
    <property type="entry name" value="N4_N6_ade-DNA_methylase"/>
</dbReference>
<sequence length="1153" mass="130565">MSTDHRAVLAKIKRFDQLIAYLRDEMGWPIARDSFEEADDLFFDFTPDELGIDEKNSAKIQEIKRLRPLAPNQPWGIFFIKFEPKRLPVVALRRILSQVAQKKRASANKAERRAWAADDLLFISNYGEGSERRITFAHFSKARVGHDLPTLKVLGWDNLDTDLHLDAVARELCEKLAWPENEDDVKVWREQWSAAFTLRHREVVATSKELSIRLAKLAGDIRDRIKTALAIETDRGSLKKLMKAFQEALVHDLDADGFADMYAQTIAYGLLSARIADPHKKTVDDFAAHMRTNPFLRELMETFLKVGGRRGKAGGAGIDFDELGVSEVVDLLDDANMEAVVLDFGDKNPQEDPVIHFYELFLKEYDAKKRMQRGVFYTPRPVVSYIVRSVDELLRTEFGLADGLADTATWGEMAKRHKDLKIPDGVSPDQDFIQILDPATGTGTFLVEAIDLIHKTLVAKWKAQGHGEKKIDALWNEYVPKHLLTRLHGYELLMAPYAIAHLKIGLKLYETRYRFDSDERARVYLTNALEPADDFSGRFEFAIPALAHEAEAVNKVKRYVRFTVVIGNPPYAQYSMNLNTAAKAHIEKFRYANGQKIRARNALQLERNLNDDYVKFLGLATGLFPPGSGVLGMITNRMFLDSESLVGLREWFATHFRQLHLLDLWGSSEESRRVARLAADENVFDILQGVAISFAVARRSKAGAAEPAFSREVIGTREEKYGLLSTDLALSDSGWEETQPKPGDWWLHRESCDKVSTEHEFTIADVFPRFSTLVASNRDHLVVDLDKAVVLENVKAVRAFRGSNEKWAEHFGITLKTGWNVDAAREKLAAIHDISAHIKPIEYRCFDRRWIFYHPTLVWQMAPVSSTNVLRSRRNRVLISLGKNRSEATNGHWVSATLADKSVVSTRDNASGFPLYLFDAEGELALGSRTGRPNIALKFLRRLADKLNLRQKGEYGLPEGVTPEDILHYAYAVFHSPGYRHRYAASLKTEFPRLPLTGSQELFRALGGLGGELVALHLLESPKLDRQIAEYLGGHAPEVEKVSWSTNTVWLDRAQTTGFKGVREEVWNFHIGGYQVCNKWLKDRKGRTLSKDDIIHYQKIIVALSETIRLMREIDVVIEKHGGWPDAFAVSQGAEPLPKVAETSPGYRKGNPR</sequence>
<dbReference type="Gene3D" id="3.40.50.150">
    <property type="entry name" value="Vaccinia Virus protein VP39"/>
    <property type="match status" value="1"/>
</dbReference>
<feature type="domain" description="Type II methyltransferase M.TaqI-like" evidence="6">
    <location>
        <begin position="549"/>
        <end position="664"/>
    </location>
</feature>
<proteinExistence type="predicted"/>
<dbReference type="PANTHER" id="PTHR33841:SF1">
    <property type="entry name" value="DNA METHYLTRANSFERASE A"/>
    <property type="match status" value="1"/>
</dbReference>
<evidence type="ECO:0000259" key="6">
    <source>
        <dbReference type="Pfam" id="PF07669"/>
    </source>
</evidence>
<comment type="catalytic activity">
    <reaction evidence="5">
        <text>a 2'-deoxyadenosine in DNA + S-adenosyl-L-methionine = an N(6)-methyl-2'-deoxyadenosine in DNA + S-adenosyl-L-homocysteine + H(+)</text>
        <dbReference type="Rhea" id="RHEA:15197"/>
        <dbReference type="Rhea" id="RHEA-COMP:12418"/>
        <dbReference type="Rhea" id="RHEA-COMP:12419"/>
        <dbReference type="ChEBI" id="CHEBI:15378"/>
        <dbReference type="ChEBI" id="CHEBI:57856"/>
        <dbReference type="ChEBI" id="CHEBI:59789"/>
        <dbReference type="ChEBI" id="CHEBI:90615"/>
        <dbReference type="ChEBI" id="CHEBI:90616"/>
        <dbReference type="EC" id="2.1.1.72"/>
    </reaction>
</comment>
<keyword evidence="4" id="KW-0949">S-adenosyl-L-methionine</keyword>
<keyword evidence="2" id="KW-0489">Methyltransferase</keyword>
<dbReference type="InterPro" id="IPR011639">
    <property type="entry name" value="MethylTrfase_TaqI-like_dom"/>
</dbReference>
<dbReference type="GO" id="GO:0009007">
    <property type="term" value="F:site-specific DNA-methyltransferase (adenine-specific) activity"/>
    <property type="evidence" value="ECO:0007669"/>
    <property type="project" value="UniProtKB-EC"/>
</dbReference>
<dbReference type="InterPro" id="IPR029063">
    <property type="entry name" value="SAM-dependent_MTases_sf"/>
</dbReference>
<evidence type="ECO:0000256" key="1">
    <source>
        <dbReference type="ARBA" id="ARBA00011900"/>
    </source>
</evidence>
<dbReference type="GO" id="GO:0006304">
    <property type="term" value="P:DNA modification"/>
    <property type="evidence" value="ECO:0007669"/>
    <property type="project" value="InterPro"/>
</dbReference>
<comment type="caution">
    <text evidence="8">The sequence shown here is derived from an EMBL/GenBank/DDBJ whole genome shotgun (WGS) entry which is preliminary data.</text>
</comment>
<feature type="domain" description="Type ISP restriction-modification enzyme LLaBIII C-terminal specificity" evidence="7">
    <location>
        <begin position="765"/>
        <end position="1112"/>
    </location>
</feature>
<organism evidence="8 9">
    <name type="scientific">Eiseniibacteriota bacterium</name>
    <dbReference type="NCBI Taxonomy" id="2212470"/>
    <lineage>
        <taxon>Bacteria</taxon>
        <taxon>Candidatus Eiseniibacteriota</taxon>
    </lineage>
</organism>
<dbReference type="InterPro" id="IPR041635">
    <property type="entry name" value="Type_ISP_LLaBIII_C"/>
</dbReference>
<evidence type="ECO:0000256" key="5">
    <source>
        <dbReference type="ARBA" id="ARBA00047942"/>
    </source>
</evidence>
<dbReference type="SUPFAM" id="SSF53335">
    <property type="entry name" value="S-adenosyl-L-methionine-dependent methyltransferases"/>
    <property type="match status" value="1"/>
</dbReference>
<dbReference type="AlphaFoldDB" id="A0A948W5L6"/>